<comment type="caution">
    <text evidence="1">The sequence shown here is derived from an EMBL/GenBank/DDBJ whole genome shotgun (WGS) entry which is preliminary data.</text>
</comment>
<accession>A0A6S7G2P2</accession>
<protein>
    <submittedName>
        <fullName evidence="1">Uncharacterized protein</fullName>
    </submittedName>
</protein>
<name>A0A6S7G2P2_PARCT</name>
<evidence type="ECO:0000313" key="1">
    <source>
        <dbReference type="EMBL" id="CAB3982992.1"/>
    </source>
</evidence>
<dbReference type="OrthoDB" id="163794at2759"/>
<dbReference type="EMBL" id="CACRXK020000563">
    <property type="protein sequence ID" value="CAB3982992.1"/>
    <property type="molecule type" value="Genomic_DNA"/>
</dbReference>
<organism evidence="1 2">
    <name type="scientific">Paramuricea clavata</name>
    <name type="common">Red gorgonian</name>
    <name type="synonym">Violescent sea-whip</name>
    <dbReference type="NCBI Taxonomy" id="317549"/>
    <lineage>
        <taxon>Eukaryota</taxon>
        <taxon>Metazoa</taxon>
        <taxon>Cnidaria</taxon>
        <taxon>Anthozoa</taxon>
        <taxon>Octocorallia</taxon>
        <taxon>Malacalcyonacea</taxon>
        <taxon>Plexauridae</taxon>
        <taxon>Paramuricea</taxon>
    </lineage>
</organism>
<dbReference type="AlphaFoldDB" id="A0A6S7G2P2"/>
<dbReference type="Proteomes" id="UP001152795">
    <property type="component" value="Unassembled WGS sequence"/>
</dbReference>
<keyword evidence="2" id="KW-1185">Reference proteome</keyword>
<proteinExistence type="predicted"/>
<evidence type="ECO:0000313" key="2">
    <source>
        <dbReference type="Proteomes" id="UP001152795"/>
    </source>
</evidence>
<gene>
    <name evidence="1" type="ORF">PACLA_8A018772</name>
</gene>
<reference evidence="1" key="1">
    <citation type="submission" date="2020-04" db="EMBL/GenBank/DDBJ databases">
        <authorList>
            <person name="Alioto T."/>
            <person name="Alioto T."/>
            <person name="Gomez Garrido J."/>
        </authorList>
    </citation>
    <scope>NUCLEOTIDE SEQUENCE</scope>
    <source>
        <strain evidence="1">A484AB</strain>
    </source>
</reference>
<sequence>MSSENGVDDEKRPAQEEELEDDVYEIISSGVQDKTYWGITVRRLGELDLSRRPVYEQLGVGGFTGW</sequence>